<dbReference type="PANTHER" id="PTHR42648:SF27">
    <property type="entry name" value="RNA-DIRECTED DNA POLYMERASE"/>
    <property type="match status" value="1"/>
</dbReference>
<feature type="compositionally biased region" description="Basic residues" evidence="1">
    <location>
        <begin position="108"/>
        <end position="129"/>
    </location>
</feature>
<dbReference type="Gene3D" id="3.30.420.10">
    <property type="entry name" value="Ribonuclease H-like superfamily/Ribonuclease H"/>
    <property type="match status" value="1"/>
</dbReference>
<evidence type="ECO:0000256" key="1">
    <source>
        <dbReference type="SAM" id="MobiDB-lite"/>
    </source>
</evidence>
<dbReference type="SUPFAM" id="SSF53098">
    <property type="entry name" value="Ribonuclease H-like"/>
    <property type="match status" value="1"/>
</dbReference>
<sequence>MKEGTSVREHVLDMVMHFNIAEVNGGAIDEANHDSFILESLSKSFIPLQTNASLNKIEFNLTTLLNDLQRFQNLTKGKGKEVEANAATTKRKFKRGSSFKSKAGPSKPNRKIEKKGKGKTPKQNKRKRRLVENSSWKKLSEGEITLKVGIGEMVSAKAVGDLKLFFNDRYIILKDVLIGRLVKNELLSLLEDNSLPPSDSCLEGKMTKRSFTRKGLRDKTPLELVHLDLCGPMNVKAREGYKYFISFIDDNSRYGHVYLIQNKSDSFEKFKEYKAEGENESDRPSSSTKVVDKTMKIGQTHPSQKFGEPCRSGRIVRQLDCYLGLSEALIIVPDDGIEDPLTYKQAMNDVECDQWIKAMDLKMESMYSNSVWTLVDQPNNMDVKTTFLYGNLEDSIYMVQPKGFIQKDQEQEVCHLADIKKWLAMQFQMKDLGNAQYVLDSKKGLLPYIYGIHLSKEQCPKTPQEVDDMSNIPYASSIGGLMDAMLYARKFTSGSIFTLNGGAVVWRSIKQSCIADSTMEAEYVTACEATKKAVWLKKFLTDLEVVPNMHLPITLDCDNSGAVANSREPRSHK</sequence>
<dbReference type="AlphaFoldDB" id="A0A5A7VQS2"/>
<dbReference type="OrthoDB" id="1703812at2759"/>
<dbReference type="PANTHER" id="PTHR42648">
    <property type="entry name" value="TRANSPOSASE, PUTATIVE-RELATED"/>
    <property type="match status" value="1"/>
</dbReference>
<protein>
    <submittedName>
        <fullName evidence="2">Gag/pol protein</fullName>
    </submittedName>
</protein>
<reference evidence="2 3" key="1">
    <citation type="submission" date="2019-08" db="EMBL/GenBank/DDBJ databases">
        <title>Draft genome sequences of two oriental melons (Cucumis melo L. var makuwa).</title>
        <authorList>
            <person name="Kwon S.-Y."/>
        </authorList>
    </citation>
    <scope>NUCLEOTIDE SEQUENCE [LARGE SCALE GENOMIC DNA]</scope>
    <source>
        <strain evidence="3">cv. SW 3</strain>
        <tissue evidence="2">Leaf</tissue>
    </source>
</reference>
<gene>
    <name evidence="2" type="ORF">E6C27_scaffold138G001450</name>
</gene>
<organism evidence="2 3">
    <name type="scientific">Cucumis melo var. makuwa</name>
    <name type="common">Oriental melon</name>
    <dbReference type="NCBI Taxonomy" id="1194695"/>
    <lineage>
        <taxon>Eukaryota</taxon>
        <taxon>Viridiplantae</taxon>
        <taxon>Streptophyta</taxon>
        <taxon>Embryophyta</taxon>
        <taxon>Tracheophyta</taxon>
        <taxon>Spermatophyta</taxon>
        <taxon>Magnoliopsida</taxon>
        <taxon>eudicotyledons</taxon>
        <taxon>Gunneridae</taxon>
        <taxon>Pentapetalae</taxon>
        <taxon>rosids</taxon>
        <taxon>fabids</taxon>
        <taxon>Cucurbitales</taxon>
        <taxon>Cucurbitaceae</taxon>
        <taxon>Benincaseae</taxon>
        <taxon>Cucumis</taxon>
    </lineage>
</organism>
<evidence type="ECO:0000313" key="3">
    <source>
        <dbReference type="Proteomes" id="UP000321393"/>
    </source>
</evidence>
<accession>A0A5A7VQS2</accession>
<comment type="caution">
    <text evidence="2">The sequence shown here is derived from an EMBL/GenBank/DDBJ whole genome shotgun (WGS) entry which is preliminary data.</text>
</comment>
<dbReference type="Proteomes" id="UP000321393">
    <property type="component" value="Unassembled WGS sequence"/>
</dbReference>
<dbReference type="GO" id="GO:0003676">
    <property type="term" value="F:nucleic acid binding"/>
    <property type="evidence" value="ECO:0007669"/>
    <property type="project" value="InterPro"/>
</dbReference>
<feature type="region of interest" description="Disordered" evidence="1">
    <location>
        <begin position="79"/>
        <end position="132"/>
    </location>
</feature>
<dbReference type="EMBL" id="SSTE01000165">
    <property type="protein sequence ID" value="KAA0067961.1"/>
    <property type="molecule type" value="Genomic_DNA"/>
</dbReference>
<dbReference type="InterPro" id="IPR036397">
    <property type="entry name" value="RNaseH_sf"/>
</dbReference>
<name>A0A5A7VQS2_CUCMM</name>
<dbReference type="CDD" id="cd09272">
    <property type="entry name" value="RNase_HI_RT_Ty1"/>
    <property type="match status" value="1"/>
</dbReference>
<proteinExistence type="predicted"/>
<dbReference type="InterPro" id="IPR039537">
    <property type="entry name" value="Retrotran_Ty1/copia-like"/>
</dbReference>
<evidence type="ECO:0000313" key="2">
    <source>
        <dbReference type="EMBL" id="KAA0067961.1"/>
    </source>
</evidence>
<dbReference type="InterPro" id="IPR012337">
    <property type="entry name" value="RNaseH-like_sf"/>
</dbReference>